<name>A0A504YFG4_FASGI</name>
<feature type="region of interest" description="Disordered" evidence="1">
    <location>
        <begin position="377"/>
        <end position="398"/>
    </location>
</feature>
<feature type="region of interest" description="Disordered" evidence="1">
    <location>
        <begin position="478"/>
        <end position="511"/>
    </location>
</feature>
<feature type="compositionally biased region" description="Basic and acidic residues" evidence="1">
    <location>
        <begin position="149"/>
        <end position="168"/>
    </location>
</feature>
<gene>
    <name evidence="2" type="ORF">FGIG_07474</name>
</gene>
<organism evidence="2 3">
    <name type="scientific">Fasciola gigantica</name>
    <name type="common">Giant liver fluke</name>
    <dbReference type="NCBI Taxonomy" id="46835"/>
    <lineage>
        <taxon>Eukaryota</taxon>
        <taxon>Metazoa</taxon>
        <taxon>Spiralia</taxon>
        <taxon>Lophotrochozoa</taxon>
        <taxon>Platyhelminthes</taxon>
        <taxon>Trematoda</taxon>
        <taxon>Digenea</taxon>
        <taxon>Plagiorchiida</taxon>
        <taxon>Echinostomata</taxon>
        <taxon>Echinostomatoidea</taxon>
        <taxon>Fasciolidae</taxon>
        <taxon>Fasciola</taxon>
    </lineage>
</organism>
<reference evidence="2 3" key="1">
    <citation type="submission" date="2019-04" db="EMBL/GenBank/DDBJ databases">
        <title>Annotation for the trematode Fasciola gigantica.</title>
        <authorList>
            <person name="Choi Y.-J."/>
        </authorList>
    </citation>
    <scope>NUCLEOTIDE SEQUENCE [LARGE SCALE GENOMIC DNA]</scope>
    <source>
        <strain evidence="2">Uganda_cow_1</strain>
    </source>
</reference>
<evidence type="ECO:0000256" key="1">
    <source>
        <dbReference type="SAM" id="MobiDB-lite"/>
    </source>
</evidence>
<keyword evidence="3" id="KW-1185">Reference proteome</keyword>
<feature type="region of interest" description="Disordered" evidence="1">
    <location>
        <begin position="109"/>
        <end position="217"/>
    </location>
</feature>
<dbReference type="AlphaFoldDB" id="A0A504YFG4"/>
<feature type="compositionally biased region" description="Polar residues" evidence="1">
    <location>
        <begin position="544"/>
        <end position="553"/>
    </location>
</feature>
<feature type="region of interest" description="Disordered" evidence="1">
    <location>
        <begin position="311"/>
        <end position="338"/>
    </location>
</feature>
<sequence length="659" mass="76033">MVKIERECLEFKQQNNFGTHKRSKMSCVPQDDFFIIGPSNTRLAPSIAYPNSLRNRSRSTSPGIVRFQQDKRRSMKINPERIKQVSRDPTTTNSITNCGVTKPAPFVSIKTTNTRHDEASQTDAPRKALEAEIQRIRSDLEQRKRRLRESRDSLPKNRENKPPKRFLDPAEPAPPKPVEAVPPMRGTSETPFAPRSDPPQHPRISRVEQERRQRSASPIGRFHQTEYQRAYRTPGIRQIRSAQPTGRPRIARAHTESSLPIKYESEYQREYKPFKYIPVEKLKTTSLQEHDGVHIVPIPRPRSAINLLSMEPKKNKKTQQRVRSFTPPTDGDQKRKRRYKTEYVAKYKNFSQPVSRGPSPTHTYTKSNRHKCFEEWDRTRQQADHNRERDRGSHFDPNHFSQLDSACVDCWDPPSTPSYEVREKMQAHVARPPAGKPSNLNEDLKANPGNWMMNKRREAMYDSHRVAEVLDIDESWDNSSSETDIMHKPTSNARTSQYNQPNPVSTTEQQNHQLRERLCSMFPQGQIRGLRSNSPDKPIHDSSHNPVSTSNASSLIEDVSNESSLYETNEHWLHTADRDREGRARKNLLPTTMDIEPTVSFSTPSPLSVRSMASNASIASETLERAKRRRDRMLCDYDSRLQYTYSPSAYSGSKHQSEH</sequence>
<accession>A0A504YFG4</accession>
<feature type="compositionally biased region" description="Basic and acidic residues" evidence="1">
    <location>
        <begin position="114"/>
        <end position="142"/>
    </location>
</feature>
<comment type="caution">
    <text evidence="2">The sequence shown here is derived from an EMBL/GenBank/DDBJ whole genome shotgun (WGS) entry which is preliminary data.</text>
</comment>
<evidence type="ECO:0008006" key="4">
    <source>
        <dbReference type="Google" id="ProtNLM"/>
    </source>
</evidence>
<dbReference type="EMBL" id="SUNJ01014387">
    <property type="protein sequence ID" value="TPP56517.1"/>
    <property type="molecule type" value="Genomic_DNA"/>
</dbReference>
<proteinExistence type="predicted"/>
<evidence type="ECO:0000313" key="2">
    <source>
        <dbReference type="EMBL" id="TPP56517.1"/>
    </source>
</evidence>
<feature type="compositionally biased region" description="Basic and acidic residues" evidence="1">
    <location>
        <begin position="377"/>
        <end position="397"/>
    </location>
</feature>
<dbReference type="OrthoDB" id="9999940at2759"/>
<feature type="region of interest" description="Disordered" evidence="1">
    <location>
        <begin position="526"/>
        <end position="553"/>
    </location>
</feature>
<feature type="region of interest" description="Disordered" evidence="1">
    <location>
        <begin position="429"/>
        <end position="448"/>
    </location>
</feature>
<dbReference type="Proteomes" id="UP000316759">
    <property type="component" value="Unassembled WGS sequence"/>
</dbReference>
<evidence type="ECO:0000313" key="3">
    <source>
        <dbReference type="Proteomes" id="UP000316759"/>
    </source>
</evidence>
<protein>
    <recommendedName>
        <fullName evidence="4">Nuclear protein MDM1</fullName>
    </recommendedName>
</protein>